<sequence>MEGKISNLLKLAIDQLMCYKAQFTRGNDVNIQNLINERLQELRIDCTLPTAEEIEIQKIPLSKKKKNPVTDSKSPADTSQEGDNRIETNEQFLKELSEAAKTEDYSEALSTYFTQKQKMNQALWEAIANNQPEICKLLLSRKNYGELVAQTNARGPNEETSLHMSAKIGNLKICEILLEYGEVTEVNTKNADGCTPLHLACKFGHYLTAQFLIRSGTLINSLDEKKNTPMHYAALSGELKLIKYLFTKFSNLNIENDEGKTPLDILRDQDIKIDDLENLEGIGINKSLYSKSSDSIEVEFVTEPLPSFTFRDFEAIQILGRGSFGEVFLVQMRSTGKKFAMKVLRKDKIVGQNLVKYAMVERNVLSYIHHPFIVGLNYAFQSAEKLYLVLDYCAGGNLTSYIIRQRFFPEHIAKFYLCEIILALEELHRHGIIYRDLKPDNVVIDDQGHAMLTDFGLSKEGIKDNVSAKSFCGSVAYLAPEMLKRKGHGKAVDWYLLGVLFYEMLVGVPPFYSNSKEQLFYNIEHTKPLIPTRLTPESVSLLKKLLKKTPETRIGSNMGAEEIKAHEFFSDVDWEKVLKKELRPPLKPIIMMIPGYIPRNHMMEDFSMEPDTRHLQGWTFIGNS</sequence>
<protein>
    <recommendedName>
        <fullName evidence="14">Protein kinase domain-containing protein</fullName>
    </recommendedName>
</protein>
<evidence type="ECO:0000256" key="1">
    <source>
        <dbReference type="ARBA" id="ARBA00022527"/>
    </source>
</evidence>
<dbReference type="PROSITE" id="PS51285">
    <property type="entry name" value="AGC_KINASE_CTER"/>
    <property type="match status" value="1"/>
</dbReference>
<name>A0A1R2BZP4_9CILI</name>
<feature type="region of interest" description="Disordered" evidence="9">
    <location>
        <begin position="63"/>
        <end position="85"/>
    </location>
</feature>
<keyword evidence="4 8" id="KW-0547">Nucleotide-binding</keyword>
<evidence type="ECO:0000259" key="11">
    <source>
        <dbReference type="PROSITE" id="PS51285"/>
    </source>
</evidence>
<feature type="compositionally biased region" description="Polar residues" evidence="9">
    <location>
        <begin position="69"/>
        <end position="81"/>
    </location>
</feature>
<dbReference type="Pfam" id="PF00069">
    <property type="entry name" value="Pkinase"/>
    <property type="match status" value="1"/>
</dbReference>
<dbReference type="Pfam" id="PF12796">
    <property type="entry name" value="Ank_2"/>
    <property type="match status" value="1"/>
</dbReference>
<reference evidence="12 13" key="1">
    <citation type="submission" date="2016-11" db="EMBL/GenBank/DDBJ databases">
        <title>The macronuclear genome of Stentor coeruleus: a giant cell with tiny introns.</title>
        <authorList>
            <person name="Slabodnick M."/>
            <person name="Ruby J.G."/>
            <person name="Reiff S.B."/>
            <person name="Swart E.C."/>
            <person name="Gosai S."/>
            <person name="Prabakaran S."/>
            <person name="Witkowska E."/>
            <person name="Larue G.E."/>
            <person name="Fisher S."/>
            <person name="Freeman R.M."/>
            <person name="Gunawardena J."/>
            <person name="Chu W."/>
            <person name="Stover N.A."/>
            <person name="Gregory B.D."/>
            <person name="Nowacki M."/>
            <person name="Derisi J."/>
            <person name="Roy S.W."/>
            <person name="Marshall W.F."/>
            <person name="Sood P."/>
        </authorList>
    </citation>
    <scope>NUCLEOTIDE SEQUENCE [LARGE SCALE GENOMIC DNA]</scope>
    <source>
        <strain evidence="12">WM001</strain>
    </source>
</reference>
<dbReference type="Gene3D" id="1.25.40.20">
    <property type="entry name" value="Ankyrin repeat-containing domain"/>
    <property type="match status" value="1"/>
</dbReference>
<evidence type="ECO:0000256" key="4">
    <source>
        <dbReference type="ARBA" id="ARBA00022741"/>
    </source>
</evidence>
<dbReference type="PANTHER" id="PTHR24351">
    <property type="entry name" value="RIBOSOMAL PROTEIN S6 KINASE"/>
    <property type="match status" value="1"/>
</dbReference>
<feature type="binding site" evidence="8">
    <location>
        <position position="342"/>
    </location>
    <ligand>
        <name>ATP</name>
        <dbReference type="ChEBI" id="CHEBI:30616"/>
    </ligand>
</feature>
<organism evidence="12 13">
    <name type="scientific">Stentor coeruleus</name>
    <dbReference type="NCBI Taxonomy" id="5963"/>
    <lineage>
        <taxon>Eukaryota</taxon>
        <taxon>Sar</taxon>
        <taxon>Alveolata</taxon>
        <taxon>Ciliophora</taxon>
        <taxon>Postciliodesmatophora</taxon>
        <taxon>Heterotrichea</taxon>
        <taxon>Heterotrichida</taxon>
        <taxon>Stentoridae</taxon>
        <taxon>Stentor</taxon>
    </lineage>
</organism>
<feature type="repeat" description="ANK" evidence="7">
    <location>
        <begin position="225"/>
        <end position="257"/>
    </location>
</feature>
<dbReference type="FunFam" id="1.10.510.10:FF:000048">
    <property type="entry name" value="Protein kinase C"/>
    <property type="match status" value="1"/>
</dbReference>
<keyword evidence="7" id="KW-0040">ANK repeat</keyword>
<dbReference type="InterPro" id="IPR002110">
    <property type="entry name" value="Ankyrin_rpt"/>
</dbReference>
<dbReference type="InterPro" id="IPR011009">
    <property type="entry name" value="Kinase-like_dom_sf"/>
</dbReference>
<evidence type="ECO:0000313" key="13">
    <source>
        <dbReference type="Proteomes" id="UP000187209"/>
    </source>
</evidence>
<keyword evidence="3" id="KW-0808">Transferase</keyword>
<evidence type="ECO:0000256" key="9">
    <source>
        <dbReference type="SAM" id="MobiDB-lite"/>
    </source>
</evidence>
<dbReference type="SMART" id="SM00248">
    <property type="entry name" value="ANK"/>
    <property type="match status" value="4"/>
</dbReference>
<feature type="repeat" description="ANK" evidence="7">
    <location>
        <begin position="192"/>
        <end position="224"/>
    </location>
</feature>
<dbReference type="GO" id="GO:0004674">
    <property type="term" value="F:protein serine/threonine kinase activity"/>
    <property type="evidence" value="ECO:0007669"/>
    <property type="project" value="UniProtKB-KW"/>
</dbReference>
<dbReference type="PROSITE" id="PS00108">
    <property type="entry name" value="PROTEIN_KINASE_ST"/>
    <property type="match status" value="1"/>
</dbReference>
<dbReference type="PROSITE" id="PS50011">
    <property type="entry name" value="PROTEIN_KINASE_DOM"/>
    <property type="match status" value="1"/>
</dbReference>
<keyword evidence="1" id="KW-0723">Serine/threonine-protein kinase</keyword>
<dbReference type="InterPro" id="IPR000719">
    <property type="entry name" value="Prot_kinase_dom"/>
</dbReference>
<evidence type="ECO:0000256" key="7">
    <source>
        <dbReference type="PROSITE-ProRule" id="PRU00023"/>
    </source>
</evidence>
<evidence type="ECO:0008006" key="14">
    <source>
        <dbReference type="Google" id="ProtNLM"/>
    </source>
</evidence>
<feature type="domain" description="Protein kinase" evidence="10">
    <location>
        <begin position="313"/>
        <end position="569"/>
    </location>
</feature>
<dbReference type="SUPFAM" id="SSF48403">
    <property type="entry name" value="Ankyrin repeat"/>
    <property type="match status" value="1"/>
</dbReference>
<dbReference type="PROSITE" id="PS00107">
    <property type="entry name" value="PROTEIN_KINASE_ATP"/>
    <property type="match status" value="1"/>
</dbReference>
<keyword evidence="2" id="KW-0597">Phosphoprotein</keyword>
<dbReference type="EMBL" id="MPUH01000352">
    <property type="protein sequence ID" value="OMJ82135.1"/>
    <property type="molecule type" value="Genomic_DNA"/>
</dbReference>
<dbReference type="AlphaFoldDB" id="A0A1R2BZP4"/>
<dbReference type="Pfam" id="PF13606">
    <property type="entry name" value="Ank_3"/>
    <property type="match status" value="1"/>
</dbReference>
<keyword evidence="13" id="KW-1185">Reference proteome</keyword>
<evidence type="ECO:0000256" key="3">
    <source>
        <dbReference type="ARBA" id="ARBA00022679"/>
    </source>
</evidence>
<dbReference type="PROSITE" id="PS50088">
    <property type="entry name" value="ANK_REPEAT"/>
    <property type="match status" value="3"/>
</dbReference>
<dbReference type="SMART" id="SM00220">
    <property type="entry name" value="S_TKc"/>
    <property type="match status" value="1"/>
</dbReference>
<dbReference type="Gene3D" id="3.30.200.20">
    <property type="entry name" value="Phosphorylase Kinase, domain 1"/>
    <property type="match status" value="1"/>
</dbReference>
<evidence type="ECO:0000256" key="5">
    <source>
        <dbReference type="ARBA" id="ARBA00022777"/>
    </source>
</evidence>
<dbReference type="Gene3D" id="1.10.510.10">
    <property type="entry name" value="Transferase(Phosphotransferase) domain 1"/>
    <property type="match status" value="1"/>
</dbReference>
<dbReference type="InterPro" id="IPR008271">
    <property type="entry name" value="Ser/Thr_kinase_AS"/>
</dbReference>
<feature type="repeat" description="ANK" evidence="7">
    <location>
        <begin position="157"/>
        <end position="189"/>
    </location>
</feature>
<keyword evidence="6 8" id="KW-0067">ATP-binding</keyword>
<evidence type="ECO:0000259" key="10">
    <source>
        <dbReference type="PROSITE" id="PS50011"/>
    </source>
</evidence>
<dbReference type="InterPro" id="IPR000961">
    <property type="entry name" value="AGC-kinase_C"/>
</dbReference>
<dbReference type="PROSITE" id="PS50297">
    <property type="entry name" value="ANK_REP_REGION"/>
    <property type="match status" value="3"/>
</dbReference>
<dbReference type="InterPro" id="IPR017441">
    <property type="entry name" value="Protein_kinase_ATP_BS"/>
</dbReference>
<evidence type="ECO:0000256" key="6">
    <source>
        <dbReference type="ARBA" id="ARBA00022840"/>
    </source>
</evidence>
<comment type="caution">
    <text evidence="12">The sequence shown here is derived from an EMBL/GenBank/DDBJ whole genome shotgun (WGS) entry which is preliminary data.</text>
</comment>
<dbReference type="FunFam" id="3.30.200.20:FF:000042">
    <property type="entry name" value="Aurora kinase A"/>
    <property type="match status" value="1"/>
</dbReference>
<evidence type="ECO:0000256" key="8">
    <source>
        <dbReference type="PROSITE-ProRule" id="PRU10141"/>
    </source>
</evidence>
<dbReference type="CDD" id="cd05123">
    <property type="entry name" value="STKc_AGC"/>
    <property type="match status" value="1"/>
</dbReference>
<proteinExistence type="predicted"/>
<dbReference type="InterPro" id="IPR045270">
    <property type="entry name" value="STKc_AGC"/>
</dbReference>
<dbReference type="Proteomes" id="UP000187209">
    <property type="component" value="Unassembled WGS sequence"/>
</dbReference>
<dbReference type="InterPro" id="IPR036770">
    <property type="entry name" value="Ankyrin_rpt-contain_sf"/>
</dbReference>
<keyword evidence="5" id="KW-0418">Kinase</keyword>
<dbReference type="GO" id="GO:0005524">
    <property type="term" value="F:ATP binding"/>
    <property type="evidence" value="ECO:0007669"/>
    <property type="project" value="UniProtKB-UniRule"/>
</dbReference>
<evidence type="ECO:0000256" key="2">
    <source>
        <dbReference type="ARBA" id="ARBA00022553"/>
    </source>
</evidence>
<gene>
    <name evidence="12" type="ORF">SteCoe_17254</name>
</gene>
<feature type="domain" description="AGC-kinase C-terminal" evidence="11">
    <location>
        <begin position="570"/>
        <end position="624"/>
    </location>
</feature>
<accession>A0A1R2BZP4</accession>
<evidence type="ECO:0000313" key="12">
    <source>
        <dbReference type="EMBL" id="OMJ82135.1"/>
    </source>
</evidence>
<dbReference type="SUPFAM" id="SSF56112">
    <property type="entry name" value="Protein kinase-like (PK-like)"/>
    <property type="match status" value="1"/>
</dbReference>